<dbReference type="EMBL" id="JALLAZ020001821">
    <property type="protein sequence ID" value="KAL3762641.1"/>
    <property type="molecule type" value="Genomic_DNA"/>
</dbReference>
<keyword evidence="9" id="KW-0406">Ion transport</keyword>
<keyword evidence="7 14" id="KW-1133">Transmembrane helix</keyword>
<evidence type="ECO:0000313" key="17">
    <source>
        <dbReference type="Proteomes" id="UP001530315"/>
    </source>
</evidence>
<evidence type="ECO:0000256" key="2">
    <source>
        <dbReference type="ARBA" id="ARBA00006434"/>
    </source>
</evidence>
<feature type="signal peptide" evidence="15">
    <location>
        <begin position="1"/>
        <end position="17"/>
    </location>
</feature>
<feature type="region of interest" description="Disordered" evidence="13">
    <location>
        <begin position="749"/>
        <end position="785"/>
    </location>
</feature>
<dbReference type="Proteomes" id="UP001530315">
    <property type="component" value="Unassembled WGS sequence"/>
</dbReference>
<comment type="subcellular location">
    <subcellularLocation>
        <location evidence="1">Cell membrane</location>
        <topology evidence="1">Multi-pass membrane protein</topology>
    </subcellularLocation>
</comment>
<proteinExistence type="inferred from homology"/>
<dbReference type="PANTHER" id="PTHR48086:SF3">
    <property type="entry name" value="SODIUM_PROLINE SYMPORTER"/>
    <property type="match status" value="1"/>
</dbReference>
<feature type="transmembrane region" description="Helical" evidence="14">
    <location>
        <begin position="100"/>
        <end position="121"/>
    </location>
</feature>
<feature type="transmembrane region" description="Helical" evidence="14">
    <location>
        <begin position="71"/>
        <end position="93"/>
    </location>
</feature>
<feature type="transmembrane region" description="Helical" evidence="14">
    <location>
        <begin position="352"/>
        <end position="371"/>
    </location>
</feature>
<keyword evidence="10 14" id="KW-0472">Membrane</keyword>
<feature type="chain" id="PRO_5044814493" evidence="15">
    <location>
        <begin position="18"/>
        <end position="799"/>
    </location>
</feature>
<evidence type="ECO:0000256" key="7">
    <source>
        <dbReference type="ARBA" id="ARBA00022989"/>
    </source>
</evidence>
<evidence type="ECO:0000256" key="12">
    <source>
        <dbReference type="RuleBase" id="RU362091"/>
    </source>
</evidence>
<keyword evidence="4" id="KW-1003">Cell membrane</keyword>
<evidence type="ECO:0000256" key="1">
    <source>
        <dbReference type="ARBA" id="ARBA00004651"/>
    </source>
</evidence>
<evidence type="ECO:0000256" key="11">
    <source>
        <dbReference type="ARBA" id="ARBA00023201"/>
    </source>
</evidence>
<keyword evidence="11" id="KW-0739">Sodium transport</keyword>
<dbReference type="Gene3D" id="1.20.1730.10">
    <property type="entry name" value="Sodium/glucose cotransporter"/>
    <property type="match status" value="1"/>
</dbReference>
<gene>
    <name evidence="16" type="ORF">ACHAW5_007212</name>
</gene>
<evidence type="ECO:0000256" key="8">
    <source>
        <dbReference type="ARBA" id="ARBA00023053"/>
    </source>
</evidence>
<keyword evidence="5 14" id="KW-0812">Transmembrane</keyword>
<feature type="transmembrane region" description="Helical" evidence="14">
    <location>
        <begin position="182"/>
        <end position="214"/>
    </location>
</feature>
<feature type="transmembrane region" description="Helical" evidence="14">
    <location>
        <begin position="458"/>
        <end position="481"/>
    </location>
</feature>
<comment type="caution">
    <text evidence="16">The sequence shown here is derived from an EMBL/GenBank/DDBJ whole genome shotgun (WGS) entry which is preliminary data.</text>
</comment>
<keyword evidence="15" id="KW-0732">Signal</keyword>
<feature type="transmembrane region" description="Helical" evidence="14">
    <location>
        <begin position="250"/>
        <end position="269"/>
    </location>
</feature>
<organism evidence="16 17">
    <name type="scientific">Stephanodiscus triporus</name>
    <dbReference type="NCBI Taxonomy" id="2934178"/>
    <lineage>
        <taxon>Eukaryota</taxon>
        <taxon>Sar</taxon>
        <taxon>Stramenopiles</taxon>
        <taxon>Ochrophyta</taxon>
        <taxon>Bacillariophyta</taxon>
        <taxon>Coscinodiscophyceae</taxon>
        <taxon>Thalassiosirophycidae</taxon>
        <taxon>Stephanodiscales</taxon>
        <taxon>Stephanodiscaceae</taxon>
        <taxon>Stephanodiscus</taxon>
    </lineage>
</organism>
<feature type="compositionally biased region" description="Basic and acidic residues" evidence="13">
    <location>
        <begin position="770"/>
        <end position="785"/>
    </location>
</feature>
<dbReference type="InterPro" id="IPR050277">
    <property type="entry name" value="Sodium:Solute_Symporter"/>
</dbReference>
<accession>A0ABD3MIL6</accession>
<dbReference type="InterPro" id="IPR038377">
    <property type="entry name" value="Na/Glc_symporter_sf"/>
</dbReference>
<evidence type="ECO:0000256" key="6">
    <source>
        <dbReference type="ARBA" id="ARBA00022847"/>
    </source>
</evidence>
<reference evidence="16 17" key="1">
    <citation type="submission" date="2024-10" db="EMBL/GenBank/DDBJ databases">
        <title>Updated reference genomes for cyclostephanoid diatoms.</title>
        <authorList>
            <person name="Roberts W.R."/>
            <person name="Alverson A.J."/>
        </authorList>
    </citation>
    <scope>NUCLEOTIDE SEQUENCE [LARGE SCALE GENOMIC DNA]</scope>
    <source>
        <strain evidence="16 17">AJA276-08</strain>
    </source>
</reference>
<evidence type="ECO:0000256" key="9">
    <source>
        <dbReference type="ARBA" id="ARBA00023065"/>
    </source>
</evidence>
<evidence type="ECO:0000256" key="3">
    <source>
        <dbReference type="ARBA" id="ARBA00022448"/>
    </source>
</evidence>
<feature type="transmembrane region" description="Helical" evidence="14">
    <location>
        <begin position="220"/>
        <end position="243"/>
    </location>
</feature>
<comment type="similarity">
    <text evidence="2 12">Belongs to the sodium:solute symporter (SSF) (TC 2.A.21) family.</text>
</comment>
<sequence>MHLLLPIIVGLARLVLAVSQCFKDESMNAQWAQIINADDTSTEFSVEGSCCQEMVCGLACAAETPPPAKGFGIAVMTAISLFVLSGIGFSFFLKGKPENFFVAGRSLPLWVIICTLASQAIDSNALLGASTLSYKFHYWDGVVLPLGLGLSLINNGIFFARHINHDYALTLPDVLAKRYGKVVEVMVSIFCCVSFLCLLAGNLVGMGAIISYVISISQEGAIFLAAASVFFYTAAGGLFAVAYSDVPQAVIGWTGATVVAFYMIANYSAPPPSIGFPDYIYPDEEICQMYEGVPCTQDATLCCYNASKWCPDGVGSATCVMDNGAYPIGDQRSFPNQMTDAHAMAPFPNSIVFNWATLIVLAFGNMGALDFQARCMAAKSAKIATIGCFIAGVLCIILGVPFAYLGSIARIYYGPDTTNASYETDSCHIALGLPTCALWMPDPDAIVKLFTHEIPTFLGGWGLIGIVSASMSTCDGAILAMGTVMSHNILRNIGEFLPFSSRIVTDKNLLFAARVSTLPMTIISGLIASFFRSNHAAGATGYLLIVAFDVVLATVIVPLFGCFYTKRPSPLAALCAVTTGLVTRLTLEFALPKDGFLVMPFPGDEFLNYGSAASTAFPTYFDKPQEEVWDPNNEQCEQPRYNDWTGVDSLASPIAAAIVFIFVQFLERNGPIYNFDPNGVMAPYLKETQIKAEIYDSQMKLEASLKELERSQRSSNITDTDVDASQRKVAKSRQKLMESQKKLEIFTSSRTMVGSSSQDKVGDINGKTSTVDKEDGVESADDKDFNEFMEMVSTPQNPE</sequence>
<dbReference type="AlphaFoldDB" id="A0ABD3MIL6"/>
<evidence type="ECO:0000256" key="5">
    <source>
        <dbReference type="ARBA" id="ARBA00022692"/>
    </source>
</evidence>
<evidence type="ECO:0000256" key="10">
    <source>
        <dbReference type="ARBA" id="ARBA00023136"/>
    </source>
</evidence>
<feature type="transmembrane region" description="Helical" evidence="14">
    <location>
        <begin position="543"/>
        <end position="564"/>
    </location>
</feature>
<dbReference type="GO" id="GO:0005886">
    <property type="term" value="C:plasma membrane"/>
    <property type="evidence" value="ECO:0007669"/>
    <property type="project" value="UniProtKB-SubCell"/>
</dbReference>
<keyword evidence="6" id="KW-0769">Symport</keyword>
<keyword evidence="3" id="KW-0813">Transport</keyword>
<feature type="transmembrane region" description="Helical" evidence="14">
    <location>
        <begin position="141"/>
        <end position="161"/>
    </location>
</feature>
<dbReference type="PROSITE" id="PS50283">
    <property type="entry name" value="NA_SOLUT_SYMP_3"/>
    <property type="match status" value="1"/>
</dbReference>
<protein>
    <submittedName>
        <fullName evidence="16">Uncharacterized protein</fullName>
    </submittedName>
</protein>
<dbReference type="PANTHER" id="PTHR48086">
    <property type="entry name" value="SODIUM/PROLINE SYMPORTER-RELATED"/>
    <property type="match status" value="1"/>
</dbReference>
<name>A0ABD3MIL6_9STRA</name>
<feature type="transmembrane region" description="Helical" evidence="14">
    <location>
        <begin position="571"/>
        <end position="591"/>
    </location>
</feature>
<evidence type="ECO:0000313" key="16">
    <source>
        <dbReference type="EMBL" id="KAL3762641.1"/>
    </source>
</evidence>
<feature type="compositionally biased region" description="Polar residues" evidence="13">
    <location>
        <begin position="749"/>
        <end position="759"/>
    </location>
</feature>
<feature type="transmembrane region" description="Helical" evidence="14">
    <location>
        <begin position="383"/>
        <end position="405"/>
    </location>
</feature>
<dbReference type="GO" id="GO:0015293">
    <property type="term" value="F:symporter activity"/>
    <property type="evidence" value="ECO:0007669"/>
    <property type="project" value="UniProtKB-KW"/>
</dbReference>
<evidence type="ECO:0000256" key="4">
    <source>
        <dbReference type="ARBA" id="ARBA00022475"/>
    </source>
</evidence>
<dbReference type="Pfam" id="PF00474">
    <property type="entry name" value="SSF"/>
    <property type="match status" value="1"/>
</dbReference>
<evidence type="ECO:0000256" key="13">
    <source>
        <dbReference type="SAM" id="MobiDB-lite"/>
    </source>
</evidence>
<keyword evidence="8" id="KW-0915">Sodium</keyword>
<evidence type="ECO:0000256" key="15">
    <source>
        <dbReference type="SAM" id="SignalP"/>
    </source>
</evidence>
<evidence type="ECO:0000256" key="14">
    <source>
        <dbReference type="SAM" id="Phobius"/>
    </source>
</evidence>
<dbReference type="GO" id="GO:0006814">
    <property type="term" value="P:sodium ion transport"/>
    <property type="evidence" value="ECO:0007669"/>
    <property type="project" value="UniProtKB-KW"/>
</dbReference>
<keyword evidence="17" id="KW-1185">Reference proteome</keyword>
<dbReference type="InterPro" id="IPR001734">
    <property type="entry name" value="Na/solute_symporter"/>
</dbReference>
<feature type="transmembrane region" description="Helical" evidence="14">
    <location>
        <begin position="509"/>
        <end position="531"/>
    </location>
</feature>